<evidence type="ECO:0000256" key="1">
    <source>
        <dbReference type="SAM" id="Phobius"/>
    </source>
</evidence>
<comment type="caution">
    <text evidence="2">The sequence shown here is derived from an EMBL/GenBank/DDBJ whole genome shotgun (WGS) entry which is preliminary data.</text>
</comment>
<dbReference type="InterPro" id="IPR010331">
    <property type="entry name" value="ExoD"/>
</dbReference>
<keyword evidence="1" id="KW-0472">Membrane</keyword>
<proteinExistence type="predicted"/>
<gene>
    <name evidence="2" type="ORF">OH136_09895</name>
</gene>
<protein>
    <submittedName>
        <fullName evidence="2">Exopolysaccharide biosynthesis protein</fullName>
    </submittedName>
</protein>
<feature type="transmembrane region" description="Helical" evidence="1">
    <location>
        <begin position="185"/>
        <end position="209"/>
    </location>
</feature>
<dbReference type="AlphaFoldDB" id="A0AAE3J3L5"/>
<sequence>MMNTNDPTSNEKADDNQISEIIDTVQDIQDNDITSIGALIKRLGYASFTPVLLFISLVIVTPLSGVPGLSSLCGLMIMLISAQLLLGREELWLPKFLTSHKFNSDRLSNALCQIETPLDWVQSITTRRLAFLTKPPISHGLYLVCMICGAAMPFLELLPMTSTLLASVVAMLALALISKDGVFALLGLTVLTAAIALIITLGRTLLFSIT</sequence>
<keyword evidence="3" id="KW-1185">Reference proteome</keyword>
<keyword evidence="1" id="KW-0812">Transmembrane</keyword>
<dbReference type="RefSeq" id="WP_263953716.1">
    <property type="nucleotide sequence ID" value="NZ_JAOYFC010000002.1"/>
</dbReference>
<name>A0AAE3J3L5_9RHOB</name>
<feature type="transmembrane region" description="Helical" evidence="1">
    <location>
        <begin position="69"/>
        <end position="86"/>
    </location>
</feature>
<feature type="transmembrane region" description="Helical" evidence="1">
    <location>
        <begin position="161"/>
        <end position="178"/>
    </location>
</feature>
<accession>A0AAE3J3L5</accession>
<feature type="transmembrane region" description="Helical" evidence="1">
    <location>
        <begin position="137"/>
        <end position="155"/>
    </location>
</feature>
<evidence type="ECO:0000313" key="3">
    <source>
        <dbReference type="Proteomes" id="UP001208041"/>
    </source>
</evidence>
<dbReference type="PANTHER" id="PTHR41795">
    <property type="entry name" value="EXOPOLYSACCHARIDE SYNTHESIS PROTEIN"/>
    <property type="match status" value="1"/>
</dbReference>
<keyword evidence="1" id="KW-1133">Transmembrane helix</keyword>
<organism evidence="2 3">
    <name type="scientific">Halocynthiibacter halioticoli</name>
    <dbReference type="NCBI Taxonomy" id="2986804"/>
    <lineage>
        <taxon>Bacteria</taxon>
        <taxon>Pseudomonadati</taxon>
        <taxon>Pseudomonadota</taxon>
        <taxon>Alphaproteobacteria</taxon>
        <taxon>Rhodobacterales</taxon>
        <taxon>Paracoccaceae</taxon>
        <taxon>Halocynthiibacter</taxon>
    </lineage>
</organism>
<evidence type="ECO:0000313" key="2">
    <source>
        <dbReference type="EMBL" id="MCV6824867.1"/>
    </source>
</evidence>
<dbReference type="Proteomes" id="UP001208041">
    <property type="component" value="Unassembled WGS sequence"/>
</dbReference>
<reference evidence="2" key="1">
    <citation type="submission" date="2022-10" db="EMBL/GenBank/DDBJ databases">
        <authorList>
            <person name="Yue Y."/>
        </authorList>
    </citation>
    <scope>NUCLEOTIDE SEQUENCE</scope>
    <source>
        <strain evidence="2">Z654</strain>
    </source>
</reference>
<dbReference type="Pfam" id="PF06055">
    <property type="entry name" value="ExoD"/>
    <property type="match status" value="1"/>
</dbReference>
<dbReference type="PIRSF" id="PIRSF033239">
    <property type="entry name" value="ExoD"/>
    <property type="match status" value="1"/>
</dbReference>
<dbReference type="PANTHER" id="PTHR41795:SF1">
    <property type="entry name" value="EXOPOLYSACCHARIDE SYNTHESIS PROTEIN"/>
    <property type="match status" value="1"/>
</dbReference>
<feature type="transmembrane region" description="Helical" evidence="1">
    <location>
        <begin position="43"/>
        <end position="63"/>
    </location>
</feature>
<dbReference type="EMBL" id="JAOYFC010000002">
    <property type="protein sequence ID" value="MCV6824867.1"/>
    <property type="molecule type" value="Genomic_DNA"/>
</dbReference>